<dbReference type="GO" id="GO:0075523">
    <property type="term" value="P:viral translational frameshifting"/>
    <property type="evidence" value="ECO:0007669"/>
    <property type="project" value="UniProtKB-KW"/>
</dbReference>
<dbReference type="InterPro" id="IPR009003">
    <property type="entry name" value="Peptidase_S1_PA"/>
</dbReference>
<keyword evidence="2" id="KW-0191">Covalent protein-RNA linkage</keyword>
<organism evidence="14">
    <name type="scientific">Aedes sobemo-like virus</name>
    <dbReference type="NCBI Taxonomy" id="2798294"/>
    <lineage>
        <taxon>Viruses</taxon>
        <taxon>Riboviria</taxon>
        <taxon>Orthornavirae</taxon>
        <taxon>Pisuviricota</taxon>
        <taxon>Pisoniviricetes</taxon>
        <taxon>Sobelivirales</taxon>
        <taxon>Solemoviridae</taxon>
        <taxon>Sobemovirus</taxon>
    </lineage>
</organism>
<evidence type="ECO:0000256" key="3">
    <source>
        <dbReference type="ARBA" id="ARBA00022670"/>
    </source>
</evidence>
<keyword evidence="10" id="KW-0472">Membrane</keyword>
<evidence type="ECO:0000256" key="11">
    <source>
        <dbReference type="ARBA" id="ARBA00029410"/>
    </source>
</evidence>
<comment type="function">
    <text evidence="11">Covalently attached to the 5' extremity of the genomic and subgenomic RNAs. It may serve as a primer for the replicase.</text>
</comment>
<sequence length="529" mass="59580">MVILANLLLFTVFVKRIASWTQDTMISIVSCVHDTIRFTNTVKSRRFASITIVLLKGFNDIWEMLLPKLSLWSLLFTVFVKRIVSWTQDTMDIIVSCVHDTIRFTNTVKSRRFASITIVLLKGLTTFRDVITKAIIMVTCRWMSQSPWKNSCTFPGASLDSMVSMSERSNLPCRGPVFLGRWGLVTAAHVIEGFEYLSIYRDDQRRIEVSSDVFAIGHGDYAVCRDPEKITQKLGLSKAKLSRLAVSKDSGLSVNVTANHQRTIGFLEQHAQFGFVKYTGSTAKGFSGAPYHFGRTVFGMHLGADAYNMGYDAAFLKSELKPSRVIKDITGMRGEDSIDWLYDQLERYDAFLTSLRPYNPVMSERNWQRRKTPLWLWTKGLLNEWGRTSIYQNESLGVEDLPLAPRNAMSFKDQGNLIRAPAAVAGAHGMENVQEAAPSQNGQTLPQMACTSQTPSVPYHMESLSSTLAQPNVVSARTARNRQRRLNRQRQRNELALYKQQYGPMPHGDMTSPPPQIPIAGSIVNSTRL</sequence>
<dbReference type="InterPro" id="IPR043504">
    <property type="entry name" value="Peptidase_S1_PA_chymotrypsin"/>
</dbReference>
<evidence type="ECO:0000256" key="5">
    <source>
        <dbReference type="ARBA" id="ARBA00022758"/>
    </source>
</evidence>
<keyword evidence="8" id="KW-1043">Host membrane</keyword>
<reference evidence="14" key="2">
    <citation type="submission" date="2020-08" db="EMBL/GenBank/DDBJ databases">
        <authorList>
            <person name="Ribeiro G."/>
        </authorList>
    </citation>
    <scope>NUCLEOTIDE SEQUENCE</scope>
    <source>
        <strain evidence="14">ASLV/AP60-1/BR</strain>
    </source>
</reference>
<evidence type="ECO:0000256" key="1">
    <source>
        <dbReference type="ARBA" id="ARBA00004301"/>
    </source>
</evidence>
<proteinExistence type="predicted"/>
<dbReference type="GO" id="GO:0033644">
    <property type="term" value="C:host cell membrane"/>
    <property type="evidence" value="ECO:0007669"/>
    <property type="project" value="UniProtKB-SubCell"/>
</dbReference>
<keyword evidence="3" id="KW-0645">Protease</keyword>
<keyword evidence="5" id="KW-0688">Ribosomal frameshifting</keyword>
<evidence type="ECO:0000256" key="12">
    <source>
        <dbReference type="SAM" id="MobiDB-lite"/>
    </source>
</evidence>
<evidence type="ECO:0000256" key="7">
    <source>
        <dbReference type="ARBA" id="ARBA00022825"/>
    </source>
</evidence>
<keyword evidence="4" id="KW-0812">Transmembrane</keyword>
<dbReference type="EMBL" id="MT896210">
    <property type="protein sequence ID" value="QQD36923.1"/>
    <property type="molecule type" value="Genomic_RNA"/>
</dbReference>
<evidence type="ECO:0000256" key="4">
    <source>
        <dbReference type="ARBA" id="ARBA00022692"/>
    </source>
</evidence>
<evidence type="ECO:0000256" key="8">
    <source>
        <dbReference type="ARBA" id="ARBA00022870"/>
    </source>
</evidence>
<keyword evidence="9" id="KW-1133">Transmembrane helix</keyword>
<feature type="domain" description="Peptidase S39" evidence="13">
    <location>
        <begin position="180"/>
        <end position="304"/>
    </location>
</feature>
<evidence type="ECO:0000256" key="6">
    <source>
        <dbReference type="ARBA" id="ARBA00022801"/>
    </source>
</evidence>
<feature type="region of interest" description="Disordered" evidence="12">
    <location>
        <begin position="504"/>
        <end position="529"/>
    </location>
</feature>
<evidence type="ECO:0000256" key="10">
    <source>
        <dbReference type="ARBA" id="ARBA00023136"/>
    </source>
</evidence>
<dbReference type="GO" id="GO:0004252">
    <property type="term" value="F:serine-type endopeptidase activity"/>
    <property type="evidence" value="ECO:0007669"/>
    <property type="project" value="InterPro"/>
</dbReference>
<evidence type="ECO:0000313" key="14">
    <source>
        <dbReference type="EMBL" id="QQD36923.1"/>
    </source>
</evidence>
<dbReference type="InterPro" id="IPR000382">
    <property type="entry name" value="Peptidase_S39B_luteovirus"/>
</dbReference>
<dbReference type="GO" id="GO:0016020">
    <property type="term" value="C:membrane"/>
    <property type="evidence" value="ECO:0007669"/>
    <property type="project" value="InterPro"/>
</dbReference>
<keyword evidence="6" id="KW-0378">Hydrolase</keyword>
<evidence type="ECO:0000259" key="13">
    <source>
        <dbReference type="Pfam" id="PF02122"/>
    </source>
</evidence>
<dbReference type="GO" id="GO:0006508">
    <property type="term" value="P:proteolysis"/>
    <property type="evidence" value="ECO:0007669"/>
    <property type="project" value="UniProtKB-KW"/>
</dbReference>
<name>A0A7T4S070_9VIRU</name>
<accession>A0A7T4S070</accession>
<evidence type="ECO:0000256" key="9">
    <source>
        <dbReference type="ARBA" id="ARBA00022989"/>
    </source>
</evidence>
<protein>
    <recommendedName>
        <fullName evidence="13">Peptidase S39 domain-containing protein</fullName>
    </recommendedName>
</protein>
<dbReference type="Gene3D" id="2.40.10.10">
    <property type="entry name" value="Trypsin-like serine proteases"/>
    <property type="match status" value="1"/>
</dbReference>
<dbReference type="Pfam" id="PF02122">
    <property type="entry name" value="Peptidase_S39"/>
    <property type="match status" value="1"/>
</dbReference>
<dbReference type="SUPFAM" id="SSF50494">
    <property type="entry name" value="Trypsin-like serine proteases"/>
    <property type="match status" value="1"/>
</dbReference>
<reference evidence="14" key="1">
    <citation type="journal article" date="2020" name="Viruses">
        <title>Aedes aegypti from Amazon Basin Harbor High Diversity of Novel Viral Species.</title>
        <authorList>
            <person name="Ribeiro GO"/>
            <person name="Morais VS"/>
            <person name="Monteiro FJC"/>
            <person name="Ribeiro ESD"/>
            <person name="Rego MODS"/>
            <person name="Souto RNP"/>
            <person name="Villanova F"/>
            <person name="Tahmasebi R"/>
            <person name="Hefford PM"/>
            <person name="Deng X"/>
            <person name="Delwart E"/>
            <person name="Cerdeira Sabino E"/>
            <person name="Fernandes LN"/>
            <person name="da Costa AC Leal.E."/>
        </authorList>
    </citation>
    <scope>NUCLEOTIDE SEQUENCE</scope>
    <source>
        <strain evidence="14">ASLV/AP60-1/BR</strain>
    </source>
</reference>
<evidence type="ECO:0000256" key="2">
    <source>
        <dbReference type="ARBA" id="ARBA00022520"/>
    </source>
</evidence>
<comment type="subcellular location">
    <subcellularLocation>
        <location evidence="1">Host membrane</location>
        <topology evidence="1">Multi-pass membrane protein</topology>
    </subcellularLocation>
</comment>
<keyword evidence="7" id="KW-0720">Serine protease</keyword>